<evidence type="ECO:0000313" key="3">
    <source>
        <dbReference type="EMBL" id="KAG4417629.1"/>
    </source>
</evidence>
<dbReference type="EMBL" id="JAFJYH010000149">
    <property type="protein sequence ID" value="KAG4417629.1"/>
    <property type="molecule type" value="Genomic_DNA"/>
</dbReference>
<feature type="transmembrane region" description="Helical" evidence="2">
    <location>
        <begin position="35"/>
        <end position="54"/>
    </location>
</feature>
<organism evidence="3 4">
    <name type="scientific">Cadophora malorum</name>
    <dbReference type="NCBI Taxonomy" id="108018"/>
    <lineage>
        <taxon>Eukaryota</taxon>
        <taxon>Fungi</taxon>
        <taxon>Dikarya</taxon>
        <taxon>Ascomycota</taxon>
        <taxon>Pezizomycotina</taxon>
        <taxon>Leotiomycetes</taxon>
        <taxon>Helotiales</taxon>
        <taxon>Ploettnerulaceae</taxon>
        <taxon>Cadophora</taxon>
    </lineage>
</organism>
<comment type="caution">
    <text evidence="3">The sequence shown here is derived from an EMBL/GenBank/DDBJ whole genome shotgun (WGS) entry which is preliminary data.</text>
</comment>
<evidence type="ECO:0000256" key="1">
    <source>
        <dbReference type="SAM" id="MobiDB-lite"/>
    </source>
</evidence>
<sequence length="196" mass="22347">MGCIDACVSASRETIYLIHENAVSNHKPDFLQPPWYTTLQVVIYTAGTVLVLIMRASALQQMLTDEIHREMQITWRTCLEVLEHYHRNGIEIAAKCMAMLRKIYEDGELERQQQSGMNLNSQRHANSNTKVDRNQPGEHTSSDHSMGHHESLQPINTEMPEFWWASGDMEWLDNLLDIGQPSGQCDGSNALMTLYS</sequence>
<dbReference type="AlphaFoldDB" id="A0A8H7WAB6"/>
<keyword evidence="2" id="KW-0812">Transmembrane</keyword>
<evidence type="ECO:0000256" key="2">
    <source>
        <dbReference type="SAM" id="Phobius"/>
    </source>
</evidence>
<evidence type="ECO:0000313" key="4">
    <source>
        <dbReference type="Proteomes" id="UP000664132"/>
    </source>
</evidence>
<gene>
    <name evidence="3" type="ORF">IFR04_009199</name>
</gene>
<feature type="compositionally biased region" description="Basic and acidic residues" evidence="1">
    <location>
        <begin position="130"/>
        <end position="151"/>
    </location>
</feature>
<keyword evidence="2" id="KW-1133">Transmembrane helix</keyword>
<protein>
    <submittedName>
        <fullName evidence="3">Uncharacterized protein</fullName>
    </submittedName>
</protein>
<dbReference type="OrthoDB" id="424974at2759"/>
<feature type="region of interest" description="Disordered" evidence="1">
    <location>
        <begin position="111"/>
        <end position="151"/>
    </location>
</feature>
<dbReference type="Proteomes" id="UP000664132">
    <property type="component" value="Unassembled WGS sequence"/>
</dbReference>
<keyword evidence="2" id="KW-0472">Membrane</keyword>
<accession>A0A8H7WAB6</accession>
<name>A0A8H7WAB6_9HELO</name>
<feature type="compositionally biased region" description="Polar residues" evidence="1">
    <location>
        <begin position="112"/>
        <end position="129"/>
    </location>
</feature>
<keyword evidence="4" id="KW-1185">Reference proteome</keyword>
<proteinExistence type="predicted"/>
<reference evidence="3" key="1">
    <citation type="submission" date="2021-02" db="EMBL/GenBank/DDBJ databases">
        <title>Genome sequence Cadophora malorum strain M34.</title>
        <authorList>
            <person name="Stefanovic E."/>
            <person name="Vu D."/>
            <person name="Scully C."/>
            <person name="Dijksterhuis J."/>
            <person name="Roader J."/>
            <person name="Houbraken J."/>
        </authorList>
    </citation>
    <scope>NUCLEOTIDE SEQUENCE</scope>
    <source>
        <strain evidence="3">M34</strain>
    </source>
</reference>
<dbReference type="CDD" id="cd12148">
    <property type="entry name" value="fungal_TF_MHR"/>
    <property type="match status" value="1"/>
</dbReference>